<feature type="compositionally biased region" description="Basic and acidic residues" evidence="9">
    <location>
        <begin position="349"/>
        <end position="358"/>
    </location>
</feature>
<keyword evidence="8" id="KW-0539">Nucleus</keyword>
<feature type="compositionally biased region" description="Low complexity" evidence="9">
    <location>
        <begin position="301"/>
        <end position="318"/>
    </location>
</feature>
<dbReference type="FunFam" id="3.40.50.10190:FF:000025">
    <property type="entry name" value="Breast cancer type 1 susceptibility protein homolog"/>
    <property type="match status" value="1"/>
</dbReference>
<evidence type="ECO:0000313" key="11">
    <source>
        <dbReference type="EMBL" id="KAI1896446.1"/>
    </source>
</evidence>
<evidence type="ECO:0000256" key="7">
    <source>
        <dbReference type="ARBA" id="ARBA00023204"/>
    </source>
</evidence>
<evidence type="ECO:0000256" key="4">
    <source>
        <dbReference type="ARBA" id="ARBA00022763"/>
    </source>
</evidence>
<keyword evidence="7" id="KW-0234">DNA repair</keyword>
<comment type="caution">
    <text evidence="11">The sequence shown here is derived from an EMBL/GenBank/DDBJ whole genome shotgun (WGS) entry which is preliminary data.</text>
</comment>
<dbReference type="AlphaFoldDB" id="A0A8T3DK73"/>
<evidence type="ECO:0000256" key="2">
    <source>
        <dbReference type="ARBA" id="ARBA00022723"/>
    </source>
</evidence>
<dbReference type="GO" id="GO:0043009">
    <property type="term" value="P:chordate embryonic development"/>
    <property type="evidence" value="ECO:0007669"/>
    <property type="project" value="TreeGrafter"/>
</dbReference>
<sequence>MPLKTTTTNLKNSGVLKPQTETTIGSVCPVRGGFMDTIHGSLGHHGIQTGNLENSGINKALESSLTPDGLLPPSVVVTACMEPIVSTGAKQRPGSFKATPEWSGEDSIALRKRKRPQRLESSGSEGSDEEDQFPSFAQLFGQNQSHSPAVQEPVLLNGEDQGISEEFIEGTPVLFKDSAGNASAAVPIPECVASSQGSVDLFDTPEECEGIPGERGPSVESSQFSNEVIATQQKVAMQEELRRLEKMMALVSEALHKKGDSPQAQVTGGQMSPLNPSSAVQRVGLDLHQSLPHTDQTGRGPSRSKSSPPSALSPVSSPVARTLRHKRDSISPLPTPGVTAGQSPAQPSSHEDKQKFETGQHCSSRRSKNQRSSRVTGGSTASVGAVHRSDEVQTPTAAPSLNCEARSFPSPRGASPAVTTVPVHRGIAQGKMVLVASGLSTAELSVLKKFSKKTGSRLSPQVTSETTHIIIKTDEDLVCERTLKYFLGIAARKWVVSFWWIVQSFNQGKILNEVEFEVQGDVVNGRHHQGPSKARTTQDQKLLMRGYEVCFLGFFTDMTTGQMEWMVELCGAQVVKDPLLFTGRQKSTQLVVVQPGCEESATGYKALQKKATVVSRGWLLDTVATYTLQNTDEYRV</sequence>
<feature type="domain" description="BRCT" evidence="10">
    <location>
        <begin position="423"/>
        <end position="518"/>
    </location>
</feature>
<evidence type="ECO:0000256" key="8">
    <source>
        <dbReference type="ARBA" id="ARBA00023242"/>
    </source>
</evidence>
<dbReference type="PANTHER" id="PTHR13763:SF0">
    <property type="entry name" value="BREAST CANCER TYPE 1 SUSCEPTIBILITY PROTEIN"/>
    <property type="match status" value="1"/>
</dbReference>
<reference evidence="11" key="1">
    <citation type="submission" date="2021-01" db="EMBL/GenBank/DDBJ databases">
        <authorList>
            <person name="Zahm M."/>
            <person name="Roques C."/>
            <person name="Cabau C."/>
            <person name="Klopp C."/>
            <person name="Donnadieu C."/>
            <person name="Jouanno E."/>
            <person name="Lampietro C."/>
            <person name="Louis A."/>
            <person name="Herpin A."/>
            <person name="Echchiki A."/>
            <person name="Berthelot C."/>
            <person name="Parey E."/>
            <person name="Roest-Crollius H."/>
            <person name="Braasch I."/>
            <person name="Postlethwait J."/>
            <person name="Bobe J."/>
            <person name="Montfort J."/>
            <person name="Bouchez O."/>
            <person name="Begum T."/>
            <person name="Mejri S."/>
            <person name="Adams A."/>
            <person name="Chen W.-J."/>
            <person name="Guiguen Y."/>
        </authorList>
    </citation>
    <scope>NUCLEOTIDE SEQUENCE</scope>
    <source>
        <tissue evidence="11">Blood</tissue>
    </source>
</reference>
<evidence type="ECO:0000256" key="9">
    <source>
        <dbReference type="SAM" id="MobiDB-lite"/>
    </source>
</evidence>
<keyword evidence="4" id="KW-0227">DNA damage</keyword>
<dbReference type="Pfam" id="PF00533">
    <property type="entry name" value="BRCT"/>
    <property type="match status" value="2"/>
</dbReference>
<dbReference type="EMBL" id="JAERUA010000008">
    <property type="protein sequence ID" value="KAI1896446.1"/>
    <property type="molecule type" value="Genomic_DNA"/>
</dbReference>
<evidence type="ECO:0000256" key="6">
    <source>
        <dbReference type="ARBA" id="ARBA00022833"/>
    </source>
</evidence>
<dbReference type="GO" id="GO:0004842">
    <property type="term" value="F:ubiquitin-protein transferase activity"/>
    <property type="evidence" value="ECO:0007669"/>
    <property type="project" value="TreeGrafter"/>
</dbReference>
<dbReference type="InterPro" id="IPR036420">
    <property type="entry name" value="BRCT_dom_sf"/>
</dbReference>
<feature type="region of interest" description="Disordered" evidence="9">
    <location>
        <begin position="89"/>
        <end position="131"/>
    </location>
</feature>
<proteinExistence type="predicted"/>
<keyword evidence="3" id="KW-0677">Repeat</keyword>
<dbReference type="GO" id="GO:0007095">
    <property type="term" value="P:mitotic G2 DNA damage checkpoint signaling"/>
    <property type="evidence" value="ECO:0007669"/>
    <property type="project" value="TreeGrafter"/>
</dbReference>
<dbReference type="InterPro" id="IPR001357">
    <property type="entry name" value="BRCT_dom"/>
</dbReference>
<dbReference type="GO" id="GO:0070531">
    <property type="term" value="C:BRCA1-A complex"/>
    <property type="evidence" value="ECO:0007669"/>
    <property type="project" value="TreeGrafter"/>
</dbReference>
<keyword evidence="2" id="KW-0479">Metal-binding</keyword>
<feature type="domain" description="BRCT" evidence="10">
    <location>
        <begin position="539"/>
        <end position="636"/>
    </location>
</feature>
<dbReference type="CDD" id="cd17721">
    <property type="entry name" value="BRCT_BRCA1_rpt2"/>
    <property type="match status" value="1"/>
</dbReference>
<comment type="subcellular location">
    <subcellularLocation>
        <location evidence="1">Nucleus</location>
    </subcellularLocation>
</comment>
<keyword evidence="5" id="KW-0863">Zinc-finger</keyword>
<organism evidence="11 12">
    <name type="scientific">Albula goreensis</name>
    <dbReference type="NCBI Taxonomy" id="1534307"/>
    <lineage>
        <taxon>Eukaryota</taxon>
        <taxon>Metazoa</taxon>
        <taxon>Chordata</taxon>
        <taxon>Craniata</taxon>
        <taxon>Vertebrata</taxon>
        <taxon>Euteleostomi</taxon>
        <taxon>Actinopterygii</taxon>
        <taxon>Neopterygii</taxon>
        <taxon>Teleostei</taxon>
        <taxon>Albuliformes</taxon>
        <taxon>Albulidae</taxon>
        <taxon>Albula</taxon>
    </lineage>
</organism>
<keyword evidence="12" id="KW-1185">Reference proteome</keyword>
<feature type="region of interest" description="Disordered" evidence="9">
    <location>
        <begin position="256"/>
        <end position="277"/>
    </location>
</feature>
<protein>
    <recommendedName>
        <fullName evidence="10">BRCT domain-containing protein</fullName>
    </recommendedName>
</protein>
<dbReference type="GO" id="GO:0031436">
    <property type="term" value="C:BRCA1-BARD1 complex"/>
    <property type="evidence" value="ECO:0007669"/>
    <property type="project" value="TreeGrafter"/>
</dbReference>
<dbReference type="OrthoDB" id="6105938at2759"/>
<evidence type="ECO:0000256" key="1">
    <source>
        <dbReference type="ARBA" id="ARBA00004123"/>
    </source>
</evidence>
<evidence type="ECO:0000256" key="5">
    <source>
        <dbReference type="ARBA" id="ARBA00022771"/>
    </source>
</evidence>
<gene>
    <name evidence="11" type="ORF">AGOR_G00094880</name>
</gene>
<dbReference type="GO" id="GO:0000724">
    <property type="term" value="P:double-strand break repair via homologous recombination"/>
    <property type="evidence" value="ECO:0007669"/>
    <property type="project" value="TreeGrafter"/>
</dbReference>
<feature type="compositionally biased region" description="Polar residues" evidence="9">
    <location>
        <begin position="262"/>
        <end position="277"/>
    </location>
</feature>
<evidence type="ECO:0000259" key="10">
    <source>
        <dbReference type="PROSITE" id="PS50172"/>
    </source>
</evidence>
<evidence type="ECO:0000313" key="12">
    <source>
        <dbReference type="Proteomes" id="UP000829720"/>
    </source>
</evidence>
<accession>A0A8T3DK73</accession>
<dbReference type="Proteomes" id="UP000829720">
    <property type="component" value="Unassembled WGS sequence"/>
</dbReference>
<dbReference type="GO" id="GO:0008270">
    <property type="term" value="F:zinc ion binding"/>
    <property type="evidence" value="ECO:0007669"/>
    <property type="project" value="UniProtKB-KW"/>
</dbReference>
<dbReference type="PANTHER" id="PTHR13763">
    <property type="entry name" value="BREAST CANCER TYPE 1 SUSCEPTIBILITY PROTEIN BRCA1"/>
    <property type="match status" value="1"/>
</dbReference>
<dbReference type="SMART" id="SM00292">
    <property type="entry name" value="BRCT"/>
    <property type="match status" value="2"/>
</dbReference>
<dbReference type="FunFam" id="3.40.50.10190:FF:000006">
    <property type="entry name" value="Breast cancer type 1 susceptibility protein homolog"/>
    <property type="match status" value="1"/>
</dbReference>
<dbReference type="GO" id="GO:0045944">
    <property type="term" value="P:positive regulation of transcription by RNA polymerase II"/>
    <property type="evidence" value="ECO:0007669"/>
    <property type="project" value="TreeGrafter"/>
</dbReference>
<keyword evidence="6" id="KW-0862">Zinc</keyword>
<dbReference type="PROSITE" id="PS50172">
    <property type="entry name" value="BRCT"/>
    <property type="match status" value="2"/>
</dbReference>
<name>A0A8T3DK73_9TELE</name>
<evidence type="ECO:0000256" key="3">
    <source>
        <dbReference type="ARBA" id="ARBA00022737"/>
    </source>
</evidence>
<feature type="region of interest" description="Disordered" evidence="9">
    <location>
        <begin position="290"/>
        <end position="417"/>
    </location>
</feature>
<dbReference type="SUPFAM" id="SSF52113">
    <property type="entry name" value="BRCT domain"/>
    <property type="match status" value="2"/>
</dbReference>
<dbReference type="InterPro" id="IPR031099">
    <property type="entry name" value="BRCA1-associated"/>
</dbReference>
<dbReference type="Gene3D" id="3.40.50.10190">
    <property type="entry name" value="BRCT domain"/>
    <property type="match status" value="2"/>
</dbReference>